<comment type="caution">
    <text evidence="2">The sequence shown here is derived from an EMBL/GenBank/DDBJ whole genome shotgun (WGS) entry which is preliminary data.</text>
</comment>
<reference evidence="2" key="1">
    <citation type="journal article" date="2023" name="G3 (Bethesda)">
        <title>Whole genome assembly and annotation of the endangered Caribbean coral Acropora cervicornis.</title>
        <authorList>
            <person name="Selwyn J.D."/>
            <person name="Vollmer S.V."/>
        </authorList>
    </citation>
    <scope>NUCLEOTIDE SEQUENCE</scope>
    <source>
        <strain evidence="2">K2</strain>
    </source>
</reference>
<keyword evidence="3" id="KW-1185">Reference proteome</keyword>
<dbReference type="AlphaFoldDB" id="A0AAD9PZT8"/>
<organism evidence="2 3">
    <name type="scientific">Acropora cervicornis</name>
    <name type="common">Staghorn coral</name>
    <dbReference type="NCBI Taxonomy" id="6130"/>
    <lineage>
        <taxon>Eukaryota</taxon>
        <taxon>Metazoa</taxon>
        <taxon>Cnidaria</taxon>
        <taxon>Anthozoa</taxon>
        <taxon>Hexacorallia</taxon>
        <taxon>Scleractinia</taxon>
        <taxon>Astrocoeniina</taxon>
        <taxon>Acroporidae</taxon>
        <taxon>Acropora</taxon>
    </lineage>
</organism>
<dbReference type="EMBL" id="JARQWQ010000092">
    <property type="protein sequence ID" value="KAK2551904.1"/>
    <property type="molecule type" value="Genomic_DNA"/>
</dbReference>
<name>A0AAD9PZT8_ACRCE</name>
<evidence type="ECO:0000256" key="1">
    <source>
        <dbReference type="SAM" id="MobiDB-lite"/>
    </source>
</evidence>
<accession>A0AAD9PZT8</accession>
<dbReference type="Proteomes" id="UP001249851">
    <property type="component" value="Unassembled WGS sequence"/>
</dbReference>
<feature type="compositionally biased region" description="Acidic residues" evidence="1">
    <location>
        <begin position="256"/>
        <end position="276"/>
    </location>
</feature>
<gene>
    <name evidence="2" type="ORF">P5673_027151</name>
</gene>
<evidence type="ECO:0000313" key="3">
    <source>
        <dbReference type="Proteomes" id="UP001249851"/>
    </source>
</evidence>
<sequence length="312" mass="34955">MTECSQFLKGIGALYDAFSVHSRGETYKVKSVKSVDEAISFVCQCKDILNATTADIRNSTGITVTLNGPHGDVSAKTVASVEMIEWGLQRLLVNVREFDYKAINLLSCMTLDVENCHSTVHIKQANLSMLEYCRSFGLTIKESIKRTTESAAYYHTSRRSWYPKPEETIPFSRVPTIKPLPVAEMSQADCDHLRNWASSYGAAVRQRTVRQETTMAKHGTLPEFICQRQCVTSDKPITFALGQDDERLDNAEVDDEEIEDDFDSSSDEEVADEDGNGGDSFLQGEIGSSATFLFGARYRFGRVVRINNRFFC</sequence>
<evidence type="ECO:0000313" key="2">
    <source>
        <dbReference type="EMBL" id="KAK2551904.1"/>
    </source>
</evidence>
<proteinExistence type="predicted"/>
<feature type="region of interest" description="Disordered" evidence="1">
    <location>
        <begin position="256"/>
        <end position="283"/>
    </location>
</feature>
<reference evidence="2" key="2">
    <citation type="journal article" date="2023" name="Science">
        <title>Genomic signatures of disease resistance in endangered staghorn corals.</title>
        <authorList>
            <person name="Vollmer S.V."/>
            <person name="Selwyn J.D."/>
            <person name="Despard B.A."/>
            <person name="Roesel C.L."/>
        </authorList>
    </citation>
    <scope>NUCLEOTIDE SEQUENCE</scope>
    <source>
        <strain evidence="2">K2</strain>
    </source>
</reference>
<protein>
    <submittedName>
        <fullName evidence="2">Uncharacterized protein</fullName>
    </submittedName>
</protein>